<evidence type="ECO:0000313" key="2">
    <source>
        <dbReference type="Proteomes" id="UP000823618"/>
    </source>
</evidence>
<evidence type="ECO:0000313" key="1">
    <source>
        <dbReference type="EMBL" id="MBO8462878.1"/>
    </source>
</evidence>
<dbReference type="EMBL" id="JADIML010000084">
    <property type="protein sequence ID" value="MBO8462878.1"/>
    <property type="molecule type" value="Genomic_DNA"/>
</dbReference>
<dbReference type="AlphaFoldDB" id="A0A9D9HZ75"/>
<protein>
    <recommendedName>
        <fullName evidence="3">Peptidase C-terminal archaeal/bacterial domain-containing protein</fullName>
    </recommendedName>
</protein>
<dbReference type="Proteomes" id="UP000823618">
    <property type="component" value="Unassembled WGS sequence"/>
</dbReference>
<reference evidence="1" key="1">
    <citation type="submission" date="2020-10" db="EMBL/GenBank/DDBJ databases">
        <authorList>
            <person name="Gilroy R."/>
        </authorList>
    </citation>
    <scope>NUCLEOTIDE SEQUENCE</scope>
    <source>
        <strain evidence="1">E3-2379</strain>
    </source>
</reference>
<reference evidence="1" key="2">
    <citation type="journal article" date="2021" name="PeerJ">
        <title>Extensive microbial diversity within the chicken gut microbiome revealed by metagenomics and culture.</title>
        <authorList>
            <person name="Gilroy R."/>
            <person name="Ravi A."/>
            <person name="Getino M."/>
            <person name="Pursley I."/>
            <person name="Horton D.L."/>
            <person name="Alikhan N.F."/>
            <person name="Baker D."/>
            <person name="Gharbi K."/>
            <person name="Hall N."/>
            <person name="Watson M."/>
            <person name="Adriaenssens E.M."/>
            <person name="Foster-Nyarko E."/>
            <person name="Jarju S."/>
            <person name="Secka A."/>
            <person name="Antonio M."/>
            <person name="Oren A."/>
            <person name="Chaudhuri R.R."/>
            <person name="La Ragione R."/>
            <person name="Hildebrand F."/>
            <person name="Pallen M.J."/>
        </authorList>
    </citation>
    <scope>NUCLEOTIDE SEQUENCE</scope>
    <source>
        <strain evidence="1">E3-2379</strain>
    </source>
</reference>
<evidence type="ECO:0008006" key="3">
    <source>
        <dbReference type="Google" id="ProtNLM"/>
    </source>
</evidence>
<name>A0A9D9HZ75_9FIRM</name>
<organism evidence="1 2">
    <name type="scientific">Candidatus Scybalomonas excrementavium</name>
    <dbReference type="NCBI Taxonomy" id="2840943"/>
    <lineage>
        <taxon>Bacteria</taxon>
        <taxon>Bacillati</taxon>
        <taxon>Bacillota</taxon>
        <taxon>Clostridia</taxon>
        <taxon>Lachnospirales</taxon>
        <taxon>Lachnospiraceae</taxon>
        <taxon>Lachnospiraceae incertae sedis</taxon>
        <taxon>Candidatus Scybalomonas</taxon>
    </lineage>
</organism>
<sequence length="370" mass="41947">MIRHNSLRKVIVWILIVYLLLFTPVFVRAEDSITIPTATSYSKVLKDNIPTTNIVIPAHTTTMEIPMKVSDGGQLQVRVGAKSLNQNVHLSILDSDGATIEEMSTLSDEGLQCQAWIEQEEKGTIFLHIEIEENDAPINIWCRGVLYPSGNKVLNQNTWKFAGLTQSKNTAYYKVKMEKNGYIKVQGKTYKTSSGKLAIELCNRQKNSLNPKKNRLVKSNDYTTYYALKKGTYYIKIEDIKNPYKIRYKVSDPDDQGGLNKENATTLMRSKAKTDLIYLNDSKAKSGWFKFSLSSSQTLRLTISNYSTRKLEYELIAEDPNVTLHNAKFYPHNGKAIFVTSDKLPKGIYYLKVSKQSTKDASGAYSVKFE</sequence>
<accession>A0A9D9HZ75</accession>
<comment type="caution">
    <text evidence="1">The sequence shown here is derived from an EMBL/GenBank/DDBJ whole genome shotgun (WGS) entry which is preliminary data.</text>
</comment>
<gene>
    <name evidence="1" type="ORF">IAC13_02980</name>
</gene>
<dbReference type="Gene3D" id="2.60.120.380">
    <property type="match status" value="2"/>
</dbReference>
<proteinExistence type="predicted"/>
<dbReference type="SUPFAM" id="SSF89260">
    <property type="entry name" value="Collagen-binding domain"/>
    <property type="match status" value="1"/>
</dbReference>